<reference evidence="1" key="1">
    <citation type="submission" date="2020-08" db="EMBL/GenBank/DDBJ databases">
        <title>Multicomponent nature underlies the extraordinary mechanical properties of spider dragline silk.</title>
        <authorList>
            <person name="Kono N."/>
            <person name="Nakamura H."/>
            <person name="Mori M."/>
            <person name="Yoshida Y."/>
            <person name="Ohtoshi R."/>
            <person name="Malay A.D."/>
            <person name="Moran D.A.P."/>
            <person name="Tomita M."/>
            <person name="Numata K."/>
            <person name="Arakawa K."/>
        </authorList>
    </citation>
    <scope>NUCLEOTIDE SEQUENCE</scope>
</reference>
<sequence>MTISYCSNFTISFDLNTESNLHNNRSAIQHLSDWTNVGDKASVSILKNLKELSQQHEIYFQWIPSRIGLFGNDTDVFLAKEGVTEYLMSRRTLTFSEFFSKTKYLIQELWKTHPTPPWCNREAPGGALSIKAYRVVQTTISRLASGHTRGLFFHLGQKTYENCTKCNLVQATPDHLLLCAGLDREDIYSSPLLLYDFLSTLGLMDLV</sequence>
<dbReference type="Proteomes" id="UP000887159">
    <property type="component" value="Unassembled WGS sequence"/>
</dbReference>
<accession>A0A8X6R753</accession>
<keyword evidence="2" id="KW-1185">Reference proteome</keyword>
<evidence type="ECO:0000313" key="1">
    <source>
        <dbReference type="EMBL" id="GFX88765.1"/>
    </source>
</evidence>
<dbReference type="AlphaFoldDB" id="A0A8X6R753"/>
<evidence type="ECO:0000313" key="2">
    <source>
        <dbReference type="Proteomes" id="UP000887159"/>
    </source>
</evidence>
<dbReference type="EMBL" id="BMAU01021061">
    <property type="protein sequence ID" value="GFX88765.1"/>
    <property type="molecule type" value="Genomic_DNA"/>
</dbReference>
<organism evidence="1 2">
    <name type="scientific">Trichonephila clavipes</name>
    <name type="common">Golden silk orbweaver</name>
    <name type="synonym">Nephila clavipes</name>
    <dbReference type="NCBI Taxonomy" id="2585209"/>
    <lineage>
        <taxon>Eukaryota</taxon>
        <taxon>Metazoa</taxon>
        <taxon>Ecdysozoa</taxon>
        <taxon>Arthropoda</taxon>
        <taxon>Chelicerata</taxon>
        <taxon>Arachnida</taxon>
        <taxon>Araneae</taxon>
        <taxon>Araneomorphae</taxon>
        <taxon>Entelegynae</taxon>
        <taxon>Araneoidea</taxon>
        <taxon>Nephilidae</taxon>
        <taxon>Trichonephila</taxon>
    </lineage>
</organism>
<comment type="caution">
    <text evidence="1">The sequence shown here is derived from an EMBL/GenBank/DDBJ whole genome shotgun (WGS) entry which is preliminary data.</text>
</comment>
<proteinExistence type="predicted"/>
<name>A0A8X6R753_TRICX</name>
<protein>
    <submittedName>
        <fullName evidence="1">RNase H domain-containing protein</fullName>
    </submittedName>
</protein>
<gene>
    <name evidence="1" type="primary">AVEN_69609_1</name>
    <name evidence="1" type="ORF">TNCV_1558101</name>
</gene>